<dbReference type="SUPFAM" id="SSF141371">
    <property type="entry name" value="PilZ domain-like"/>
    <property type="match status" value="1"/>
</dbReference>
<evidence type="ECO:0000313" key="3">
    <source>
        <dbReference type="Proteomes" id="UP000241848"/>
    </source>
</evidence>
<dbReference type="EMBL" id="PXYV01000016">
    <property type="protein sequence ID" value="PSR22503.1"/>
    <property type="molecule type" value="Genomic_DNA"/>
</dbReference>
<dbReference type="Proteomes" id="UP000241848">
    <property type="component" value="Unassembled WGS sequence"/>
</dbReference>
<reference evidence="2 3" key="1">
    <citation type="journal article" date="2014" name="BMC Genomics">
        <title>Comparison of environmental and isolate Sulfobacillus genomes reveals diverse carbon, sulfur, nitrogen, and hydrogen metabolisms.</title>
        <authorList>
            <person name="Justice N.B."/>
            <person name="Norman A."/>
            <person name="Brown C.T."/>
            <person name="Singh A."/>
            <person name="Thomas B.C."/>
            <person name="Banfield J.F."/>
        </authorList>
    </citation>
    <scope>NUCLEOTIDE SEQUENCE [LARGE SCALE GENOMIC DNA]</scope>
    <source>
        <strain evidence="2">AMDSBA3</strain>
    </source>
</reference>
<organism evidence="2 3">
    <name type="scientific">Sulfobacillus acidophilus</name>
    <dbReference type="NCBI Taxonomy" id="53633"/>
    <lineage>
        <taxon>Bacteria</taxon>
        <taxon>Bacillati</taxon>
        <taxon>Bacillota</taxon>
        <taxon>Clostridia</taxon>
        <taxon>Eubacteriales</taxon>
        <taxon>Clostridiales Family XVII. Incertae Sedis</taxon>
        <taxon>Sulfobacillus</taxon>
    </lineage>
</organism>
<name>A0A2T2WJU4_9FIRM</name>
<evidence type="ECO:0000259" key="1">
    <source>
        <dbReference type="Pfam" id="PF07238"/>
    </source>
</evidence>
<protein>
    <recommendedName>
        <fullName evidence="1">PilZ domain-containing protein</fullName>
    </recommendedName>
</protein>
<accession>A0A2T2WJU4</accession>
<dbReference type="GO" id="GO:0035438">
    <property type="term" value="F:cyclic-di-GMP binding"/>
    <property type="evidence" value="ECO:0007669"/>
    <property type="project" value="InterPro"/>
</dbReference>
<comment type="caution">
    <text evidence="2">The sequence shown here is derived from an EMBL/GenBank/DDBJ whole genome shotgun (WGS) entry which is preliminary data.</text>
</comment>
<proteinExistence type="predicted"/>
<evidence type="ECO:0000313" key="2">
    <source>
        <dbReference type="EMBL" id="PSR22503.1"/>
    </source>
</evidence>
<dbReference type="Gene3D" id="2.40.10.220">
    <property type="entry name" value="predicted glycosyltransferase like domains"/>
    <property type="match status" value="1"/>
</dbReference>
<gene>
    <name evidence="2" type="ORF">C7B45_06695</name>
</gene>
<feature type="domain" description="PilZ" evidence="1">
    <location>
        <begin position="100"/>
        <end position="198"/>
    </location>
</feature>
<dbReference type="AlphaFoldDB" id="A0A2T2WJU4"/>
<sequence>MAKRRFHALTHGGPLPQLGDSVLLVVDGQGIFSTSLLRVDGQIIYCQSIPAYCAPKQNLRMLFPVDNHLWTLLVQVERDQPVPDVIRLHIRGPASDPDPRQHPRYPIAVAVSAQFPDGHILRTQSTDLSLSGVGVVVNQLPPIGARLQLKLTHHHITVEVLAQVVRQMPDSDSTGVYIALMFINLATPDRDTIQTWIDEELPHL</sequence>
<dbReference type="Pfam" id="PF07238">
    <property type="entry name" value="PilZ"/>
    <property type="match status" value="1"/>
</dbReference>
<dbReference type="InterPro" id="IPR009875">
    <property type="entry name" value="PilZ_domain"/>
</dbReference>